<dbReference type="PANTHER" id="PTHR43772:SF2">
    <property type="entry name" value="PUTATIVE (AFU_ORTHOLOGUE AFUA_2G04480)-RELATED"/>
    <property type="match status" value="1"/>
</dbReference>
<evidence type="ECO:0000256" key="1">
    <source>
        <dbReference type="ARBA" id="ARBA00009865"/>
    </source>
</evidence>
<dbReference type="Proteomes" id="UP001230986">
    <property type="component" value="Unassembled WGS sequence"/>
</dbReference>
<dbReference type="InterPro" id="IPR052176">
    <property type="entry name" value="Glycosyl_Hydrlase_43_Enz"/>
</dbReference>
<protein>
    <submittedName>
        <fullName evidence="7">Glycoside hydrolase family 43 protein</fullName>
    </submittedName>
</protein>
<proteinExistence type="inferred from homology"/>
<dbReference type="InterPro" id="IPR006710">
    <property type="entry name" value="Glyco_hydro_43"/>
</dbReference>
<comment type="similarity">
    <text evidence="1 6">Belongs to the glycosyl hydrolase 43 family.</text>
</comment>
<organism evidence="7 8">
    <name type="scientific">Geitlerinema calcuttense NRMC-F 0142</name>
    <dbReference type="NCBI Taxonomy" id="2922238"/>
    <lineage>
        <taxon>Bacteria</taxon>
        <taxon>Bacillati</taxon>
        <taxon>Cyanobacteriota</taxon>
        <taxon>Cyanophyceae</taxon>
        <taxon>Geitlerinematales</taxon>
        <taxon>Geitlerinemataceae</taxon>
        <taxon>Geitlerinema</taxon>
    </lineage>
</organism>
<keyword evidence="2" id="KW-0858">Xylan degradation</keyword>
<reference evidence="7 8" key="1">
    <citation type="submission" date="2023-06" db="EMBL/GenBank/DDBJ databases">
        <title>Whole genome sequence of Oscillatoria calcuttensis NRMC-F 0142.</title>
        <authorList>
            <person name="Shakena Fathima T."/>
            <person name="Muralitharan G."/>
            <person name="Thajuddin N."/>
        </authorList>
    </citation>
    <scope>NUCLEOTIDE SEQUENCE [LARGE SCALE GENOMIC DNA]</scope>
    <source>
        <strain evidence="7 8">NRMC-F 0142</strain>
    </source>
</reference>
<keyword evidence="2" id="KW-0624">Polysaccharide degradation</keyword>
<evidence type="ECO:0000256" key="3">
    <source>
        <dbReference type="ARBA" id="ARBA00022801"/>
    </source>
</evidence>
<evidence type="ECO:0000313" key="8">
    <source>
        <dbReference type="Proteomes" id="UP001230986"/>
    </source>
</evidence>
<dbReference type="PANTHER" id="PTHR43772">
    <property type="entry name" value="ENDO-1,4-BETA-XYLANASE"/>
    <property type="match status" value="1"/>
</dbReference>
<keyword evidence="5 6" id="KW-0326">Glycosidase</keyword>
<keyword evidence="8" id="KW-1185">Reference proteome</keyword>
<sequence>MNTTPTYTNPVYSGYFADPFVLLHEGRYYAFATAPAQADGREFALMISDDLIHWTPQGGALEPVPGGVQYWAPEVACHDGIFYMYYSAQGIEGRDHQLRVALSAQPEGPYRDSGRVLTPNDPFTIDAHPFCAPDGTWYLFYSRNFLTSDGDFRVGTGIVVDRLSDMLTLAGDPQVVIRPHADWQIFEPQRPMYGAIYDWHTIEGAALRIHDGKYYCFYSGGAWERENYGVAYVVADHPLGPYQRPDIPPGPLLKSVPGHVIGPGHNSFTTAPDGSEMIVYHGWDAAMSARQLRIDRLTWDGVRPVLHGPTFTPQLAPWLAR</sequence>
<dbReference type="Gene3D" id="2.115.10.20">
    <property type="entry name" value="Glycosyl hydrolase domain, family 43"/>
    <property type="match status" value="1"/>
</dbReference>
<evidence type="ECO:0000256" key="2">
    <source>
        <dbReference type="ARBA" id="ARBA00022651"/>
    </source>
</evidence>
<evidence type="ECO:0000256" key="4">
    <source>
        <dbReference type="ARBA" id="ARBA00023277"/>
    </source>
</evidence>
<dbReference type="SUPFAM" id="SSF75005">
    <property type="entry name" value="Arabinanase/levansucrase/invertase"/>
    <property type="match status" value="1"/>
</dbReference>
<gene>
    <name evidence="7" type="ORF">QQ055_01855</name>
</gene>
<evidence type="ECO:0000256" key="5">
    <source>
        <dbReference type="ARBA" id="ARBA00023295"/>
    </source>
</evidence>
<accession>A0ABT7LWR2</accession>
<dbReference type="CDD" id="cd08991">
    <property type="entry name" value="GH43_HoAraf43-like"/>
    <property type="match status" value="1"/>
</dbReference>
<dbReference type="InterPro" id="IPR023296">
    <property type="entry name" value="Glyco_hydro_beta-prop_sf"/>
</dbReference>
<keyword evidence="4" id="KW-0119">Carbohydrate metabolism</keyword>
<dbReference type="GO" id="GO:0016787">
    <property type="term" value="F:hydrolase activity"/>
    <property type="evidence" value="ECO:0007669"/>
    <property type="project" value="UniProtKB-KW"/>
</dbReference>
<evidence type="ECO:0000256" key="6">
    <source>
        <dbReference type="RuleBase" id="RU361187"/>
    </source>
</evidence>
<dbReference type="EMBL" id="JASVEJ010000006">
    <property type="protein sequence ID" value="MDL5056219.1"/>
    <property type="molecule type" value="Genomic_DNA"/>
</dbReference>
<evidence type="ECO:0000313" key="7">
    <source>
        <dbReference type="EMBL" id="MDL5056219.1"/>
    </source>
</evidence>
<dbReference type="RefSeq" id="WP_285965078.1">
    <property type="nucleotide sequence ID" value="NZ_JASVEJ010000006.1"/>
</dbReference>
<keyword evidence="3 6" id="KW-0378">Hydrolase</keyword>
<dbReference type="Pfam" id="PF04616">
    <property type="entry name" value="Glyco_hydro_43"/>
    <property type="match status" value="1"/>
</dbReference>
<comment type="caution">
    <text evidence="7">The sequence shown here is derived from an EMBL/GenBank/DDBJ whole genome shotgun (WGS) entry which is preliminary data.</text>
</comment>
<name>A0ABT7LWR2_9CYAN</name>